<dbReference type="AlphaFoldDB" id="A0A2X1WMV1"/>
<reference evidence="1 2" key="1">
    <citation type="submission" date="2018-06" db="EMBL/GenBank/DDBJ databases">
        <authorList>
            <consortium name="Pathogen Informatics"/>
            <person name="Doyle S."/>
        </authorList>
    </citation>
    <scope>NUCLEOTIDE SEQUENCE [LARGE SCALE GENOMIC DNA]</scope>
    <source>
        <strain evidence="1 2">NCTC11009</strain>
    </source>
</reference>
<name>A0A2X1WMV1_9BURK</name>
<evidence type="ECO:0000313" key="1">
    <source>
        <dbReference type="EMBL" id="SPY08055.1"/>
    </source>
</evidence>
<accession>A0A2X1WMV1</accession>
<sequence length="29" mass="3531">MEVFILNGHIRRNLDFNFNLLTQILTLER</sequence>
<dbReference type="EMBL" id="UATH01000001">
    <property type="protein sequence ID" value="SPY08055.1"/>
    <property type="molecule type" value="Genomic_DNA"/>
</dbReference>
<protein>
    <submittedName>
        <fullName evidence="1">Uncharacterized protein</fullName>
    </submittedName>
</protein>
<proteinExistence type="predicted"/>
<organism evidence="1 2">
    <name type="scientific">Oligella urethralis</name>
    <dbReference type="NCBI Taxonomy" id="90245"/>
    <lineage>
        <taxon>Bacteria</taxon>
        <taxon>Pseudomonadati</taxon>
        <taxon>Pseudomonadota</taxon>
        <taxon>Betaproteobacteria</taxon>
        <taxon>Burkholderiales</taxon>
        <taxon>Alcaligenaceae</taxon>
        <taxon>Oligella</taxon>
    </lineage>
</organism>
<evidence type="ECO:0000313" key="2">
    <source>
        <dbReference type="Proteomes" id="UP000250242"/>
    </source>
</evidence>
<dbReference type="Proteomes" id="UP000250242">
    <property type="component" value="Unassembled WGS sequence"/>
</dbReference>
<gene>
    <name evidence="1" type="ORF">NCTC11009_01272</name>
</gene>